<dbReference type="Proteomes" id="UP000681967">
    <property type="component" value="Unassembled WGS sequence"/>
</dbReference>
<name>A0A8S2L1F3_9BILA</name>
<reference evidence="2" key="1">
    <citation type="submission" date="2021-02" db="EMBL/GenBank/DDBJ databases">
        <authorList>
            <person name="Nowell W R."/>
        </authorList>
    </citation>
    <scope>NUCLEOTIDE SEQUENCE</scope>
</reference>
<sequence>MKFNDKGSRILQENFRRRPPPNQADKDKTDNRVWRRPQWGNENSQQSHVDVKDGRNSRNEDQRPRGTDDRRFDEPSMNKGL</sequence>
<proteinExistence type="predicted"/>
<dbReference type="AlphaFoldDB" id="A0A8S2L1F3"/>
<feature type="compositionally biased region" description="Basic and acidic residues" evidence="1">
    <location>
        <begin position="49"/>
        <end position="81"/>
    </location>
</feature>
<feature type="region of interest" description="Disordered" evidence="1">
    <location>
        <begin position="1"/>
        <end position="81"/>
    </location>
</feature>
<protein>
    <submittedName>
        <fullName evidence="2">Uncharacterized protein</fullName>
    </submittedName>
</protein>
<evidence type="ECO:0000256" key="1">
    <source>
        <dbReference type="SAM" id="MobiDB-lite"/>
    </source>
</evidence>
<dbReference type="EMBL" id="CAJOBH010001868">
    <property type="protein sequence ID" value="CAF3877554.1"/>
    <property type="molecule type" value="Genomic_DNA"/>
</dbReference>
<evidence type="ECO:0000313" key="2">
    <source>
        <dbReference type="EMBL" id="CAF3877554.1"/>
    </source>
</evidence>
<organism evidence="2 3">
    <name type="scientific">Rotaria magnacalcarata</name>
    <dbReference type="NCBI Taxonomy" id="392030"/>
    <lineage>
        <taxon>Eukaryota</taxon>
        <taxon>Metazoa</taxon>
        <taxon>Spiralia</taxon>
        <taxon>Gnathifera</taxon>
        <taxon>Rotifera</taxon>
        <taxon>Eurotatoria</taxon>
        <taxon>Bdelloidea</taxon>
        <taxon>Philodinida</taxon>
        <taxon>Philodinidae</taxon>
        <taxon>Rotaria</taxon>
    </lineage>
</organism>
<evidence type="ECO:0000313" key="3">
    <source>
        <dbReference type="Proteomes" id="UP000681967"/>
    </source>
</evidence>
<accession>A0A8S2L1F3</accession>
<comment type="caution">
    <text evidence="2">The sequence shown here is derived from an EMBL/GenBank/DDBJ whole genome shotgun (WGS) entry which is preliminary data.</text>
</comment>
<feature type="compositionally biased region" description="Basic and acidic residues" evidence="1">
    <location>
        <begin position="24"/>
        <end position="33"/>
    </location>
</feature>
<gene>
    <name evidence="2" type="ORF">BYL167_LOCUS7268</name>
</gene>